<reference evidence="1" key="1">
    <citation type="submission" date="2014-09" db="EMBL/GenBank/DDBJ databases">
        <authorList>
            <person name="Magalhaes I.L.F."/>
            <person name="Oliveira U."/>
            <person name="Santos F.R."/>
            <person name="Vidigal T.H.D.A."/>
            <person name="Brescovit A.D."/>
            <person name="Santos A.J."/>
        </authorList>
    </citation>
    <scope>NUCLEOTIDE SEQUENCE</scope>
    <source>
        <tissue evidence="1">Shoot tissue taken approximately 20 cm above the soil surface</tissue>
    </source>
</reference>
<accession>A0A0A9BUS9</accession>
<dbReference type="EMBL" id="GBRH01231937">
    <property type="protein sequence ID" value="JAD65958.1"/>
    <property type="molecule type" value="Transcribed_RNA"/>
</dbReference>
<protein>
    <submittedName>
        <fullName evidence="1">Uncharacterized protein</fullName>
    </submittedName>
</protein>
<organism evidence="1">
    <name type="scientific">Arundo donax</name>
    <name type="common">Giant reed</name>
    <name type="synonym">Donax arundinaceus</name>
    <dbReference type="NCBI Taxonomy" id="35708"/>
    <lineage>
        <taxon>Eukaryota</taxon>
        <taxon>Viridiplantae</taxon>
        <taxon>Streptophyta</taxon>
        <taxon>Embryophyta</taxon>
        <taxon>Tracheophyta</taxon>
        <taxon>Spermatophyta</taxon>
        <taxon>Magnoliopsida</taxon>
        <taxon>Liliopsida</taxon>
        <taxon>Poales</taxon>
        <taxon>Poaceae</taxon>
        <taxon>PACMAD clade</taxon>
        <taxon>Arundinoideae</taxon>
        <taxon>Arundineae</taxon>
        <taxon>Arundo</taxon>
    </lineage>
</organism>
<evidence type="ECO:0000313" key="1">
    <source>
        <dbReference type="EMBL" id="JAD65958.1"/>
    </source>
</evidence>
<proteinExistence type="predicted"/>
<sequence length="22" mass="2539">MVEQVQTSCFHLSSLFVVRNLT</sequence>
<name>A0A0A9BUS9_ARUDO</name>
<reference evidence="1" key="2">
    <citation type="journal article" date="2015" name="Data Brief">
        <title>Shoot transcriptome of the giant reed, Arundo donax.</title>
        <authorList>
            <person name="Barrero R.A."/>
            <person name="Guerrero F.D."/>
            <person name="Moolhuijzen P."/>
            <person name="Goolsby J.A."/>
            <person name="Tidwell J."/>
            <person name="Bellgard S.E."/>
            <person name="Bellgard M.I."/>
        </authorList>
    </citation>
    <scope>NUCLEOTIDE SEQUENCE</scope>
    <source>
        <tissue evidence="1">Shoot tissue taken approximately 20 cm above the soil surface</tissue>
    </source>
</reference>
<dbReference type="AlphaFoldDB" id="A0A0A9BUS9"/>